<sequence length="150" mass="16287">LEKKPIRRRRQAHSVSGSDRLHGVTDRLLGLCPCLETLRRWGPSSGSLTASDGVLEVPSQAAPSSSSFSYSLTWTGALTSEAELDLPDRTEIQRRYEYYYVEDEGTKPTIASYGVPCPPSRVNDLIALYGALLILSQAAGVVSTEDGATR</sequence>
<proteinExistence type="predicted"/>
<dbReference type="EMBL" id="KV907781">
    <property type="protein sequence ID" value="OOF89793.1"/>
    <property type="molecule type" value="Genomic_DNA"/>
</dbReference>
<name>A0A1R3R5P1_ASPC5</name>
<keyword evidence="2" id="KW-1185">Reference proteome</keyword>
<accession>A0A1R3R5P1</accession>
<evidence type="ECO:0000313" key="1">
    <source>
        <dbReference type="EMBL" id="OOF89793.1"/>
    </source>
</evidence>
<feature type="non-terminal residue" evidence="1">
    <location>
        <position position="1"/>
    </location>
</feature>
<dbReference type="Proteomes" id="UP000188318">
    <property type="component" value="Unassembled WGS sequence"/>
</dbReference>
<dbReference type="AlphaFoldDB" id="A0A1R3R5P1"/>
<dbReference type="VEuPathDB" id="FungiDB:ASPCADRAFT_410616"/>
<protein>
    <submittedName>
        <fullName evidence="1">Uncharacterized protein</fullName>
    </submittedName>
</protein>
<organism evidence="1 2">
    <name type="scientific">Aspergillus carbonarius (strain ITEM 5010)</name>
    <dbReference type="NCBI Taxonomy" id="602072"/>
    <lineage>
        <taxon>Eukaryota</taxon>
        <taxon>Fungi</taxon>
        <taxon>Dikarya</taxon>
        <taxon>Ascomycota</taxon>
        <taxon>Pezizomycotina</taxon>
        <taxon>Eurotiomycetes</taxon>
        <taxon>Eurotiomycetidae</taxon>
        <taxon>Eurotiales</taxon>
        <taxon>Aspergillaceae</taxon>
        <taxon>Aspergillus</taxon>
        <taxon>Aspergillus subgen. Circumdati</taxon>
    </lineage>
</organism>
<gene>
    <name evidence="1" type="ORF">ASPCADRAFT_410616</name>
</gene>
<evidence type="ECO:0000313" key="2">
    <source>
        <dbReference type="Proteomes" id="UP000188318"/>
    </source>
</evidence>
<reference evidence="2" key="1">
    <citation type="journal article" date="2017" name="Genome Biol.">
        <title>Comparative genomics reveals high biological diversity and specific adaptations in the industrially and medically important fungal genus Aspergillus.</title>
        <authorList>
            <person name="de Vries R.P."/>
            <person name="Riley R."/>
            <person name="Wiebenga A."/>
            <person name="Aguilar-Osorio G."/>
            <person name="Amillis S."/>
            <person name="Uchima C.A."/>
            <person name="Anderluh G."/>
            <person name="Asadollahi M."/>
            <person name="Askin M."/>
            <person name="Barry K."/>
            <person name="Battaglia E."/>
            <person name="Bayram O."/>
            <person name="Benocci T."/>
            <person name="Braus-Stromeyer S.A."/>
            <person name="Caldana C."/>
            <person name="Canovas D."/>
            <person name="Cerqueira G.C."/>
            <person name="Chen F."/>
            <person name="Chen W."/>
            <person name="Choi C."/>
            <person name="Clum A."/>
            <person name="Dos Santos R.A."/>
            <person name="Damasio A.R."/>
            <person name="Diallinas G."/>
            <person name="Emri T."/>
            <person name="Fekete E."/>
            <person name="Flipphi M."/>
            <person name="Freyberg S."/>
            <person name="Gallo A."/>
            <person name="Gournas C."/>
            <person name="Habgood R."/>
            <person name="Hainaut M."/>
            <person name="Harispe M.L."/>
            <person name="Henrissat B."/>
            <person name="Hilden K.S."/>
            <person name="Hope R."/>
            <person name="Hossain A."/>
            <person name="Karabika E."/>
            <person name="Karaffa L."/>
            <person name="Karanyi Z."/>
            <person name="Krasevec N."/>
            <person name="Kuo A."/>
            <person name="Kusch H."/>
            <person name="LaButti K."/>
            <person name="Lagendijk E.L."/>
            <person name="Lapidus A."/>
            <person name="Levasseur A."/>
            <person name="Lindquist E."/>
            <person name="Lipzen A."/>
            <person name="Logrieco A.F."/>
            <person name="MacCabe A."/>
            <person name="Maekelae M.R."/>
            <person name="Malavazi I."/>
            <person name="Melin P."/>
            <person name="Meyer V."/>
            <person name="Mielnichuk N."/>
            <person name="Miskei M."/>
            <person name="Molnar A.P."/>
            <person name="Mule G."/>
            <person name="Ngan C.Y."/>
            <person name="Orejas M."/>
            <person name="Orosz E."/>
            <person name="Ouedraogo J.P."/>
            <person name="Overkamp K.M."/>
            <person name="Park H.-S."/>
            <person name="Perrone G."/>
            <person name="Piumi F."/>
            <person name="Punt P.J."/>
            <person name="Ram A.F."/>
            <person name="Ramon A."/>
            <person name="Rauscher S."/>
            <person name="Record E."/>
            <person name="Riano-Pachon D.M."/>
            <person name="Robert V."/>
            <person name="Roehrig J."/>
            <person name="Ruller R."/>
            <person name="Salamov A."/>
            <person name="Salih N.S."/>
            <person name="Samson R.A."/>
            <person name="Sandor E."/>
            <person name="Sanguinetti M."/>
            <person name="Schuetze T."/>
            <person name="Sepcic K."/>
            <person name="Shelest E."/>
            <person name="Sherlock G."/>
            <person name="Sophianopoulou V."/>
            <person name="Squina F.M."/>
            <person name="Sun H."/>
            <person name="Susca A."/>
            <person name="Todd R.B."/>
            <person name="Tsang A."/>
            <person name="Unkles S.E."/>
            <person name="van de Wiele N."/>
            <person name="van Rossen-Uffink D."/>
            <person name="Oliveira J.V."/>
            <person name="Vesth T.C."/>
            <person name="Visser J."/>
            <person name="Yu J.-H."/>
            <person name="Zhou M."/>
            <person name="Andersen M.R."/>
            <person name="Archer D.B."/>
            <person name="Baker S.E."/>
            <person name="Benoit I."/>
            <person name="Brakhage A.A."/>
            <person name="Braus G.H."/>
            <person name="Fischer R."/>
            <person name="Frisvad J.C."/>
            <person name="Goldman G.H."/>
            <person name="Houbraken J."/>
            <person name="Oakley B."/>
            <person name="Pocsi I."/>
            <person name="Scazzocchio C."/>
            <person name="Seiboth B."/>
            <person name="vanKuyk P.A."/>
            <person name="Wortman J."/>
            <person name="Dyer P.S."/>
            <person name="Grigoriev I.V."/>
        </authorList>
    </citation>
    <scope>NUCLEOTIDE SEQUENCE [LARGE SCALE GENOMIC DNA]</scope>
    <source>
        <strain evidence="2">ITEM 5010</strain>
    </source>
</reference>